<feature type="transmembrane region" description="Helical" evidence="4">
    <location>
        <begin position="107"/>
        <end position="132"/>
    </location>
</feature>
<organism evidence="5 6">
    <name type="scientific">Strongylus vulgaris</name>
    <name type="common">Blood worm</name>
    <dbReference type="NCBI Taxonomy" id="40348"/>
    <lineage>
        <taxon>Eukaryota</taxon>
        <taxon>Metazoa</taxon>
        <taxon>Ecdysozoa</taxon>
        <taxon>Nematoda</taxon>
        <taxon>Chromadorea</taxon>
        <taxon>Rhabditida</taxon>
        <taxon>Rhabditina</taxon>
        <taxon>Rhabditomorpha</taxon>
        <taxon>Strongyloidea</taxon>
        <taxon>Strongylidae</taxon>
        <taxon>Strongylus</taxon>
    </lineage>
</organism>
<keyword evidence="3 4" id="KW-0472">Membrane</keyword>
<evidence type="ECO:0000256" key="1">
    <source>
        <dbReference type="ARBA" id="ARBA00022692"/>
    </source>
</evidence>
<proteinExistence type="predicted"/>
<evidence type="ECO:0000256" key="4">
    <source>
        <dbReference type="SAM" id="Phobius"/>
    </source>
</evidence>
<dbReference type="OrthoDB" id="5860411at2759"/>
<dbReference type="GO" id="GO:0005524">
    <property type="term" value="F:ATP binding"/>
    <property type="evidence" value="ECO:0007669"/>
    <property type="project" value="InterPro"/>
</dbReference>
<dbReference type="InterPro" id="IPR036640">
    <property type="entry name" value="ABC1_TM_sf"/>
</dbReference>
<keyword evidence="6" id="KW-1185">Reference proteome</keyword>
<sequence length="182" mass="20425">MVVSKFATSQVCLLAQKSYILKAIRSTSVRNAIKIWRSRAASPSSFLKVGRLSGVCLSAWCIPFLRITECRSKVELSRRADHLSTGYLSTVEPALSLYDIWSLIRPYWVYFLAAVVSAILAAFVNIQLPIYLGELIDKMVQLIKDEYERRAITVWAEHASAAGTAMAHRSYGCLNDRPPLVR</sequence>
<dbReference type="SUPFAM" id="SSF90123">
    <property type="entry name" value="ABC transporter transmembrane region"/>
    <property type="match status" value="1"/>
</dbReference>
<name>A0A3P7K6H2_STRVU</name>
<evidence type="ECO:0000313" key="6">
    <source>
        <dbReference type="Proteomes" id="UP000270094"/>
    </source>
</evidence>
<dbReference type="AlphaFoldDB" id="A0A3P7K6H2"/>
<evidence type="ECO:0000256" key="2">
    <source>
        <dbReference type="ARBA" id="ARBA00022989"/>
    </source>
</evidence>
<dbReference type="GO" id="GO:0016020">
    <property type="term" value="C:membrane"/>
    <property type="evidence" value="ECO:0007669"/>
    <property type="project" value="InterPro"/>
</dbReference>
<keyword evidence="2 4" id="KW-1133">Transmembrane helix</keyword>
<keyword evidence="1 4" id="KW-0812">Transmembrane</keyword>
<reference evidence="5 6" key="1">
    <citation type="submission" date="2018-11" db="EMBL/GenBank/DDBJ databases">
        <authorList>
            <consortium name="Pathogen Informatics"/>
        </authorList>
    </citation>
    <scope>NUCLEOTIDE SEQUENCE [LARGE SCALE GENOMIC DNA]</scope>
</reference>
<dbReference type="Proteomes" id="UP000270094">
    <property type="component" value="Unassembled WGS sequence"/>
</dbReference>
<protein>
    <submittedName>
        <fullName evidence="5">Uncharacterized protein</fullName>
    </submittedName>
</protein>
<dbReference type="EMBL" id="UYYB01004063">
    <property type="protein sequence ID" value="VDM66915.1"/>
    <property type="molecule type" value="Genomic_DNA"/>
</dbReference>
<accession>A0A3P7K6H2</accession>
<evidence type="ECO:0000256" key="3">
    <source>
        <dbReference type="ARBA" id="ARBA00023136"/>
    </source>
</evidence>
<gene>
    <name evidence="5" type="ORF">SVUK_LOCUS1913</name>
</gene>
<evidence type="ECO:0000313" key="5">
    <source>
        <dbReference type="EMBL" id="VDM66915.1"/>
    </source>
</evidence>
<dbReference type="Gene3D" id="1.20.1560.10">
    <property type="entry name" value="ABC transporter type 1, transmembrane domain"/>
    <property type="match status" value="1"/>
</dbReference>